<reference evidence="3" key="1">
    <citation type="submission" date="2017-09" db="EMBL/GenBank/DDBJ databases">
        <title>Depth-based differentiation of microbial function through sediment-hosted aquifers and enrichment of novel symbionts in the deep terrestrial subsurface.</title>
        <authorList>
            <person name="Probst A.J."/>
            <person name="Ladd B."/>
            <person name="Jarett J.K."/>
            <person name="Geller-Mcgrath D.E."/>
            <person name="Sieber C.M.K."/>
            <person name="Emerson J.B."/>
            <person name="Anantharaman K."/>
            <person name="Thomas B.C."/>
            <person name="Malmstrom R."/>
            <person name="Stieglmeier M."/>
            <person name="Klingl A."/>
            <person name="Woyke T."/>
            <person name="Ryan C.M."/>
            <person name="Banfield J.F."/>
        </authorList>
    </citation>
    <scope>NUCLEOTIDE SEQUENCE [LARGE SCALE GENOMIC DNA]</scope>
</reference>
<protein>
    <submittedName>
        <fullName evidence="2">Uncharacterized protein</fullName>
    </submittedName>
</protein>
<evidence type="ECO:0000313" key="2">
    <source>
        <dbReference type="EMBL" id="PIT98157.1"/>
    </source>
</evidence>
<dbReference type="Proteomes" id="UP000230731">
    <property type="component" value="Unassembled WGS sequence"/>
</dbReference>
<keyword evidence="1" id="KW-0812">Transmembrane</keyword>
<keyword evidence="1" id="KW-0472">Membrane</keyword>
<feature type="transmembrane region" description="Helical" evidence="1">
    <location>
        <begin position="41"/>
        <end position="60"/>
    </location>
</feature>
<sequence>MIEWQWTDKGLERVADIFMGIGHVMFGSVAIPLLFDRYDPLSGISGFMFSIAFWVVSLVLSNQREYDH</sequence>
<dbReference type="AlphaFoldDB" id="A0A2M6WZH2"/>
<comment type="caution">
    <text evidence="2">The sequence shown here is derived from an EMBL/GenBank/DDBJ whole genome shotgun (WGS) entry which is preliminary data.</text>
</comment>
<feature type="transmembrane region" description="Helical" evidence="1">
    <location>
        <begin position="14"/>
        <end position="35"/>
    </location>
</feature>
<dbReference type="EMBL" id="PEZP01000027">
    <property type="protein sequence ID" value="PIT98157.1"/>
    <property type="molecule type" value="Genomic_DNA"/>
</dbReference>
<evidence type="ECO:0000256" key="1">
    <source>
        <dbReference type="SAM" id="Phobius"/>
    </source>
</evidence>
<evidence type="ECO:0000313" key="3">
    <source>
        <dbReference type="Proteomes" id="UP000230731"/>
    </source>
</evidence>
<proteinExistence type="predicted"/>
<name>A0A2M6WZH2_9BACT</name>
<organism evidence="2 3">
    <name type="scientific">Candidatus Andersenbacteria bacterium CG10_big_fil_rev_8_21_14_0_10_54_11</name>
    <dbReference type="NCBI Taxonomy" id="1974485"/>
    <lineage>
        <taxon>Bacteria</taxon>
        <taxon>Candidatus Anderseniibacteriota</taxon>
    </lineage>
</organism>
<gene>
    <name evidence="2" type="ORF">COT71_02225</name>
</gene>
<keyword evidence="1" id="KW-1133">Transmembrane helix</keyword>
<accession>A0A2M6WZH2</accession>